<evidence type="ECO:0000259" key="2">
    <source>
        <dbReference type="PROSITE" id="PS50943"/>
    </source>
</evidence>
<organism evidence="3 4">
    <name type="scientific">Ruminococcus albus 8</name>
    <dbReference type="NCBI Taxonomy" id="246199"/>
    <lineage>
        <taxon>Bacteria</taxon>
        <taxon>Bacillati</taxon>
        <taxon>Bacillota</taxon>
        <taxon>Clostridia</taxon>
        <taxon>Eubacteriales</taxon>
        <taxon>Oscillospiraceae</taxon>
        <taxon>Ruminococcus</taxon>
    </lineage>
</organism>
<dbReference type="OrthoDB" id="118856at2"/>
<dbReference type="PANTHER" id="PTHR46797:SF1">
    <property type="entry name" value="METHYLPHOSPHONATE SYNTHASE"/>
    <property type="match status" value="1"/>
</dbReference>
<sequence>MEVGKKLHKLREDKKMSMYRLTQLTGVSGHHIKGIEEGTRQPTIETLNRLAVALGSSLAEMFNDDTECTYLTEKERHLIENFRRLSDEKADALLNMSDVLNK</sequence>
<dbReference type="EMBL" id="ADKM02000117">
    <property type="protein sequence ID" value="EGC01977.1"/>
    <property type="molecule type" value="Genomic_DNA"/>
</dbReference>
<dbReference type="AlphaFoldDB" id="E9SFF9"/>
<dbReference type="InterPro" id="IPR010982">
    <property type="entry name" value="Lambda_DNA-bd_dom_sf"/>
</dbReference>
<dbReference type="STRING" id="246199.CUS_5008"/>
<dbReference type="CDD" id="cd00093">
    <property type="entry name" value="HTH_XRE"/>
    <property type="match status" value="1"/>
</dbReference>
<proteinExistence type="predicted"/>
<dbReference type="InterPro" id="IPR001387">
    <property type="entry name" value="Cro/C1-type_HTH"/>
</dbReference>
<dbReference type="PANTHER" id="PTHR46797">
    <property type="entry name" value="HTH-TYPE TRANSCRIPTIONAL REGULATOR"/>
    <property type="match status" value="1"/>
</dbReference>
<protein>
    <submittedName>
        <fullName evidence="3">DNA-binding helix-turn-helix protein</fullName>
    </submittedName>
</protein>
<dbReference type="InterPro" id="IPR050807">
    <property type="entry name" value="TransReg_Diox_bact_type"/>
</dbReference>
<dbReference type="Pfam" id="PF01381">
    <property type="entry name" value="HTH_3"/>
    <property type="match status" value="1"/>
</dbReference>
<gene>
    <name evidence="3" type="ORF">CUS_5008</name>
</gene>
<keyword evidence="4" id="KW-1185">Reference proteome</keyword>
<comment type="caution">
    <text evidence="3">The sequence shown here is derived from an EMBL/GenBank/DDBJ whole genome shotgun (WGS) entry which is preliminary data.</text>
</comment>
<dbReference type="SMART" id="SM00530">
    <property type="entry name" value="HTH_XRE"/>
    <property type="match status" value="1"/>
</dbReference>
<dbReference type="eggNOG" id="COG1396">
    <property type="taxonomic scope" value="Bacteria"/>
</dbReference>
<dbReference type="SUPFAM" id="SSF47413">
    <property type="entry name" value="lambda repressor-like DNA-binding domains"/>
    <property type="match status" value="1"/>
</dbReference>
<evidence type="ECO:0000313" key="4">
    <source>
        <dbReference type="Proteomes" id="UP000004259"/>
    </source>
</evidence>
<evidence type="ECO:0000256" key="1">
    <source>
        <dbReference type="ARBA" id="ARBA00023125"/>
    </source>
</evidence>
<dbReference type="GO" id="GO:0005829">
    <property type="term" value="C:cytosol"/>
    <property type="evidence" value="ECO:0007669"/>
    <property type="project" value="TreeGrafter"/>
</dbReference>
<dbReference type="Proteomes" id="UP000004259">
    <property type="component" value="Unassembled WGS sequence"/>
</dbReference>
<evidence type="ECO:0000313" key="3">
    <source>
        <dbReference type="EMBL" id="EGC01977.1"/>
    </source>
</evidence>
<dbReference type="Gene3D" id="1.10.260.40">
    <property type="entry name" value="lambda repressor-like DNA-binding domains"/>
    <property type="match status" value="1"/>
</dbReference>
<dbReference type="RefSeq" id="WP_002851766.1">
    <property type="nucleotide sequence ID" value="NZ_ADKM02000117.1"/>
</dbReference>
<name>E9SFF9_RUMAL</name>
<keyword evidence="1 3" id="KW-0238">DNA-binding</keyword>
<feature type="domain" description="HTH cro/C1-type" evidence="2">
    <location>
        <begin position="7"/>
        <end position="61"/>
    </location>
</feature>
<dbReference type="GO" id="GO:0003700">
    <property type="term" value="F:DNA-binding transcription factor activity"/>
    <property type="evidence" value="ECO:0007669"/>
    <property type="project" value="TreeGrafter"/>
</dbReference>
<accession>E9SFF9</accession>
<reference evidence="3 4" key="1">
    <citation type="submission" date="2011-02" db="EMBL/GenBank/DDBJ databases">
        <authorList>
            <person name="Nelson K.E."/>
            <person name="Sutton G."/>
            <person name="Torralba M."/>
            <person name="Durkin S."/>
            <person name="Harkins D."/>
            <person name="Montgomery R."/>
            <person name="Ziemer C."/>
            <person name="Klaassens E."/>
            <person name="Ocuiv P."/>
            <person name="Morrison M."/>
        </authorList>
    </citation>
    <scope>NUCLEOTIDE SEQUENCE [LARGE SCALE GENOMIC DNA]</scope>
    <source>
        <strain evidence="3 4">8</strain>
    </source>
</reference>
<dbReference type="PROSITE" id="PS50943">
    <property type="entry name" value="HTH_CROC1"/>
    <property type="match status" value="1"/>
</dbReference>
<dbReference type="GO" id="GO:0003677">
    <property type="term" value="F:DNA binding"/>
    <property type="evidence" value="ECO:0007669"/>
    <property type="project" value="UniProtKB-KW"/>
</dbReference>